<comment type="caution">
    <text evidence="1">The sequence shown here is derived from an EMBL/GenBank/DDBJ whole genome shotgun (WGS) entry which is preliminary data.</text>
</comment>
<gene>
    <name evidence="1" type="ORF">Fot_21993</name>
</gene>
<dbReference type="Proteomes" id="UP001604277">
    <property type="component" value="Unassembled WGS sequence"/>
</dbReference>
<proteinExistence type="predicted"/>
<protein>
    <submittedName>
        <fullName evidence="1">Uncharacterized protein</fullName>
    </submittedName>
</protein>
<name>A0ABD1UWF3_9LAMI</name>
<organism evidence="1 2">
    <name type="scientific">Forsythia ovata</name>
    <dbReference type="NCBI Taxonomy" id="205694"/>
    <lineage>
        <taxon>Eukaryota</taxon>
        <taxon>Viridiplantae</taxon>
        <taxon>Streptophyta</taxon>
        <taxon>Embryophyta</taxon>
        <taxon>Tracheophyta</taxon>
        <taxon>Spermatophyta</taxon>
        <taxon>Magnoliopsida</taxon>
        <taxon>eudicotyledons</taxon>
        <taxon>Gunneridae</taxon>
        <taxon>Pentapetalae</taxon>
        <taxon>asterids</taxon>
        <taxon>lamiids</taxon>
        <taxon>Lamiales</taxon>
        <taxon>Oleaceae</taxon>
        <taxon>Forsythieae</taxon>
        <taxon>Forsythia</taxon>
    </lineage>
</organism>
<sequence>MDINANDQNVETPTEIFHNNAFYNFGPEVVEDNQFTIEQLLALSLPITMHGKRLSRICSWNSCLTPKIKRHYRGLGRSTATHLLHASLEERVVPDPRREDPILDAYLHESRANRTVGD</sequence>
<accession>A0ABD1UWF3</accession>
<dbReference type="AlphaFoldDB" id="A0ABD1UWF3"/>
<dbReference type="EMBL" id="JBFOLJ010000006">
    <property type="protein sequence ID" value="KAL2529392.1"/>
    <property type="molecule type" value="Genomic_DNA"/>
</dbReference>
<evidence type="ECO:0000313" key="1">
    <source>
        <dbReference type="EMBL" id="KAL2529392.1"/>
    </source>
</evidence>
<reference evidence="2" key="1">
    <citation type="submission" date="2024-07" db="EMBL/GenBank/DDBJ databases">
        <title>Two chromosome-level genome assemblies of Korean endemic species Abeliophyllum distichum and Forsythia ovata (Oleaceae).</title>
        <authorList>
            <person name="Jang H."/>
        </authorList>
    </citation>
    <scope>NUCLEOTIDE SEQUENCE [LARGE SCALE GENOMIC DNA]</scope>
</reference>
<keyword evidence="2" id="KW-1185">Reference proteome</keyword>
<evidence type="ECO:0000313" key="2">
    <source>
        <dbReference type="Proteomes" id="UP001604277"/>
    </source>
</evidence>